<dbReference type="EMBL" id="CP017141">
    <property type="protein sequence ID" value="AOM78752.1"/>
    <property type="molecule type" value="Genomic_DNA"/>
</dbReference>
<dbReference type="CDD" id="cd05930">
    <property type="entry name" value="A_NRPS"/>
    <property type="match status" value="2"/>
</dbReference>
<dbReference type="Gene3D" id="3.40.50.980">
    <property type="match status" value="2"/>
</dbReference>
<dbReference type="Gene3D" id="3.40.50.12780">
    <property type="entry name" value="N-terminal domain of ligase-like"/>
    <property type="match status" value="2"/>
</dbReference>
<organism evidence="7 8">
    <name type="scientific">Pedobacter steynii</name>
    <dbReference type="NCBI Taxonomy" id="430522"/>
    <lineage>
        <taxon>Bacteria</taxon>
        <taxon>Pseudomonadati</taxon>
        <taxon>Bacteroidota</taxon>
        <taxon>Sphingobacteriia</taxon>
        <taxon>Sphingobacteriales</taxon>
        <taxon>Sphingobacteriaceae</taxon>
        <taxon>Pedobacter</taxon>
    </lineage>
</organism>
<dbReference type="PANTHER" id="PTHR45527:SF14">
    <property type="entry name" value="PLIPASTATIN SYNTHASE SUBUNIT B"/>
    <property type="match status" value="1"/>
</dbReference>
<dbReference type="FunFam" id="3.40.50.980:FF:000002">
    <property type="entry name" value="Enterobactin synthetase component F"/>
    <property type="match status" value="1"/>
</dbReference>
<dbReference type="FunFam" id="3.30.300.30:FF:000010">
    <property type="entry name" value="Enterobactin synthetase component F"/>
    <property type="match status" value="2"/>
</dbReference>
<dbReference type="SUPFAM" id="SSF52777">
    <property type="entry name" value="CoA-dependent acyltransferases"/>
    <property type="match status" value="10"/>
</dbReference>
<evidence type="ECO:0000259" key="6">
    <source>
        <dbReference type="PROSITE" id="PS50075"/>
    </source>
</evidence>
<dbReference type="GO" id="GO:0005829">
    <property type="term" value="C:cytosol"/>
    <property type="evidence" value="ECO:0007669"/>
    <property type="project" value="TreeGrafter"/>
</dbReference>
<comment type="cofactor">
    <cofactor evidence="1">
        <name>pantetheine 4'-phosphate</name>
        <dbReference type="ChEBI" id="CHEBI:47942"/>
    </cofactor>
</comment>
<evidence type="ECO:0000256" key="2">
    <source>
        <dbReference type="ARBA" id="ARBA00006432"/>
    </source>
</evidence>
<dbReference type="PROSITE" id="PS00012">
    <property type="entry name" value="PHOSPHOPANTETHEINE"/>
    <property type="match status" value="1"/>
</dbReference>
<name>A0A1D7QJA2_9SPHI</name>
<dbReference type="InterPro" id="IPR010071">
    <property type="entry name" value="AA_adenyl_dom"/>
</dbReference>
<feature type="domain" description="Carrier" evidence="6">
    <location>
        <begin position="3632"/>
        <end position="3709"/>
    </location>
</feature>
<dbReference type="CDD" id="cd19534">
    <property type="entry name" value="E_NRPS"/>
    <property type="match status" value="1"/>
</dbReference>
<dbReference type="GO" id="GO:0044550">
    <property type="term" value="P:secondary metabolite biosynthetic process"/>
    <property type="evidence" value="ECO:0007669"/>
    <property type="project" value="UniProtKB-ARBA"/>
</dbReference>
<dbReference type="Gene3D" id="2.30.38.10">
    <property type="entry name" value="Luciferase, Domain 3"/>
    <property type="match status" value="1"/>
</dbReference>
<dbReference type="NCBIfam" id="TIGR01720">
    <property type="entry name" value="NRPS-para261"/>
    <property type="match status" value="1"/>
</dbReference>
<dbReference type="FunFam" id="3.40.50.980:FF:000001">
    <property type="entry name" value="Non-ribosomal peptide synthetase"/>
    <property type="match status" value="2"/>
</dbReference>
<feature type="domain" description="Carrier" evidence="6">
    <location>
        <begin position="2554"/>
        <end position="2629"/>
    </location>
</feature>
<dbReference type="NCBIfam" id="TIGR01733">
    <property type="entry name" value="AA-adenyl-dom"/>
    <property type="match status" value="3"/>
</dbReference>
<dbReference type="CDD" id="cd17643">
    <property type="entry name" value="A_NRPS_Cytc1-like"/>
    <property type="match status" value="1"/>
</dbReference>
<evidence type="ECO:0000313" key="8">
    <source>
        <dbReference type="Proteomes" id="UP000094313"/>
    </source>
</evidence>
<dbReference type="Gene3D" id="1.10.1200.10">
    <property type="entry name" value="ACP-like"/>
    <property type="match status" value="3"/>
</dbReference>
<evidence type="ECO:0000313" key="7">
    <source>
        <dbReference type="EMBL" id="AOM78752.1"/>
    </source>
</evidence>
<dbReference type="GO" id="GO:0003824">
    <property type="term" value="F:catalytic activity"/>
    <property type="evidence" value="ECO:0007669"/>
    <property type="project" value="UniProtKB-KW"/>
</dbReference>
<dbReference type="CDD" id="cd19543">
    <property type="entry name" value="DCL_NRPS"/>
    <property type="match status" value="1"/>
</dbReference>
<dbReference type="Gene3D" id="3.30.559.30">
    <property type="entry name" value="Nonribosomal peptide synthetase, condensation domain"/>
    <property type="match status" value="5"/>
</dbReference>
<dbReference type="SUPFAM" id="SSF56801">
    <property type="entry name" value="Acetyl-CoA synthetase-like"/>
    <property type="match status" value="3"/>
</dbReference>
<keyword evidence="3" id="KW-0596">Phosphopantetheine</keyword>
<dbReference type="InterPro" id="IPR036736">
    <property type="entry name" value="ACP-like_sf"/>
</dbReference>
<keyword evidence="8" id="KW-1185">Reference proteome</keyword>
<keyword evidence="5" id="KW-0677">Repeat</keyword>
<evidence type="ECO:0000256" key="3">
    <source>
        <dbReference type="ARBA" id="ARBA00022450"/>
    </source>
</evidence>
<evidence type="ECO:0000256" key="1">
    <source>
        <dbReference type="ARBA" id="ARBA00001957"/>
    </source>
</evidence>
<dbReference type="PROSITE" id="PS00455">
    <property type="entry name" value="AMP_BINDING"/>
    <property type="match status" value="3"/>
</dbReference>
<accession>A0A1D7QJA2</accession>
<evidence type="ECO:0000256" key="5">
    <source>
        <dbReference type="ARBA" id="ARBA00022737"/>
    </source>
</evidence>
<feature type="domain" description="Carrier" evidence="6">
    <location>
        <begin position="1039"/>
        <end position="1113"/>
    </location>
</feature>
<dbReference type="InterPro" id="IPR000873">
    <property type="entry name" value="AMP-dep_synth/lig_dom"/>
</dbReference>
<dbReference type="InterPro" id="IPR020845">
    <property type="entry name" value="AMP-binding_CS"/>
</dbReference>
<dbReference type="FunFam" id="2.30.38.10:FF:000001">
    <property type="entry name" value="Non-ribosomal peptide synthetase PvdI"/>
    <property type="match status" value="1"/>
</dbReference>
<dbReference type="SMART" id="SM00823">
    <property type="entry name" value="PKS_PP"/>
    <property type="match status" value="3"/>
</dbReference>
<dbReference type="Pfam" id="PF00550">
    <property type="entry name" value="PP-binding"/>
    <property type="match status" value="3"/>
</dbReference>
<dbReference type="FunFam" id="3.40.50.12780:FF:000012">
    <property type="entry name" value="Non-ribosomal peptide synthetase"/>
    <property type="match status" value="1"/>
</dbReference>
<dbReference type="InterPro" id="IPR042099">
    <property type="entry name" value="ANL_N_sf"/>
</dbReference>
<dbReference type="SUPFAM" id="SSF47336">
    <property type="entry name" value="ACP-like"/>
    <property type="match status" value="3"/>
</dbReference>
<dbReference type="Gene3D" id="3.30.559.10">
    <property type="entry name" value="Chloramphenicol acetyltransferase-like domain"/>
    <property type="match status" value="5"/>
</dbReference>
<dbReference type="Pfam" id="PF00668">
    <property type="entry name" value="Condensation"/>
    <property type="match status" value="5"/>
</dbReference>
<sequence>MSFKNLKMIKELNISSDKTENIISLLGKAGKLGISIFLKEDKLMISTAKDTIIDQAFLGLIRSHKEEIKAFLSAESNSFQNDTSAEKIELINRAEGYQFPLSFAQEDLWFIDHFESSSHYHIPLVFRLSGEPVIETIAYALNLIVNRHESLRTIFIEKDGIPHQELLPEDCWKLYLDHDQTANLPKDYLETFIQAPFDLSSEHMLRAALCQVKPEEYFLTIVIHHIACDGWSIPLLIQELTEIYTAKTGGRLPLLPELKVQYADYAAWQRQTLTTEKIGAKLTYWETQLKSLSTLKLPEDFPRPAEQSTKGAKLFLKTDKVLTDKLRVLAKEQGVTMNMLLLSVFNVLLYRHTHQTDIAVGTPVANREQRELNTLIGFFVNTIVLRTRLNGEMVFEELLNEVKSLTLQAYRNQDVPFAKVVRKIQKQRDKSRSPLFQVMFVFQQQEDMKDLQMGDLNCSMVPYAYPVSRFDLTLSVNELPNNLEVVLEYCTDLFLPSTIAGMGAHYLRLLSAVSERTDIPIGQLEMLSVSEKVQLLTEFNDTAVNYSSTETVVDLFQQQVNANPQAIALVYEQTILSYIDLDVLSSQFAHYLLADNRFKKEGLIAVKLPRSEWLITVIMAILKGGAAYVPIDPDFPEERVDYILSDSKCDIIIDESVIKDFIIRKNDYSDKRPGAGVSQSDLAYIIYTSGTTGKPKGVMIEHGGIYNLAVGQISFLKLTDDDHVLQFAAATFDIFCAELFSTLAAGAKLCIPTRSMQLSMDDMKDFIRSHEITVATIPPSYQVLLVDHLSSLKTVISAGEIINIKLTELLQQRGVNVINGYGPTESSVYVTMSSDPIIEGYKSTIGKPLENVKIYILDENNQLAPVGVIGELCAGGIQVARGYLNRPDLTAEKFIPNPFDNEGGNCPVLYRTGDLARWLPDGNIEYAGRIDHQVKIRGYRIELGEIEAALERYEPIKQAVVKIYADEQENKKIVAYVIAENELNESALYSHLKSILPQYMLPSLYVRLEEFPLTSSNKVDRLALPDPDMSSFSTKGYAAPTNPTEEKLAQLWSVLLNIKEVGIHTNFFEIGGDSIIAIQFVSRAKELGLTFRVKDVFDHQTISRLAEQLQQSNTTLNEQGVLEGHAFLLPVQKWFFEADFKCNDHFNQSILLNLNKNIDHSFLTECFDHLLNQHDALRFRYEDSEHSGTIQSYGNNRLVPDIRDLSGSNNFSDDVLSVCEFYQQKLSLEEGILIRMVFIKTPDQEEFNRLFLVTHHLVIDGVSWRILIDDLCTFLRDIVSGKRVDPGLKTTSYRQWGNLLHDYAKSAAIHTEFGYWKDALAGFVPLSTVQPDHNLNTHLRSDIRLQLSKSQTHRLLQKSNSAYHTEINDLLLCALTQVICDWAERKEFVLALEGHGRELLFEHADLSKTVGWFTTIFPVKLSMEDDESLSGLIIRLKEQMRSVPNKGIGYGVLRYLSEDAEKRKCLEVDFGQIIFNYLGNFDAAMNGNEFVNLASEYAGSNNSPANHNVNAMEVSINIAEGHLNLVWTYDVAIYSQSTIEFLVNRYHEYLNEIIDHCCSLSLPIKTPSDYGLTGVANHSSLDVFMKDKLNLEDIYTLSPLQNGMLFHSLYQKDSGAYIVQFACDFINGLVIDDFRNAWKQLIATHSILRTGFFYEVFESPVQCVFGDVELPLTIVDYSGLKGGALELALTNFLKDDSQRVFDLEQPPLMRISLILLAEHRVKMVWTNHHIILDGWSMSVLIREFLVLYKRLRSGRSLSDVDKVDYFKDLIAYQRKVSKADSERHWSQYLAQLKSPTLLPFIHQRVPRNKQLGNQVTQFVAEEHLTRGLHDFAKQQHLTLNTIIQGAWAYLLSRYTGTTQVVFGTTVSGRMAAIHHVEDRVGLYINTIPVCIGVENDLNIISWLRKIQEDHAVSTEYSHTPLADIRVITGFDEDFFDSLVVFENYPVSSITEAETDLKIENVHSQEQTHYSLLLCVKTDENLTIDFSYHSELLALETVQLMITHLTVLLDAIVNPHHETIADLNYMTAVEEERLLFGLNHSLVSYPENRTVVSYFEEQVKLYPDRIALVDQDVSLSYQVLDGLSNRLARVLRNAGVGRNSIVGLLTGRTQETVIGMLGILKAGGAYLPMDLDYPQDRISYLLEDSQAVLLLVTATDYLVSYDITTMVVQQVLEQDEISLEALPSENLAEDLCYVIYTSGTTGYPKGVLVEHRNVVRLFFHSDPLFDFGAEDVWTMFHNPYFDFSVWEMYGALLYGGKLVMIPKMVARDPGSYLSLLVSHGVTVLNQTPSAFYNLIEAESYAGLSPDALKLRYVIFGGEALKPLKLSGWYARYPDIALINMFGITETTVHVTYKLITEQEIGGNVSNIGTPIPTLSAYIFDPYQRLVPQGVTGELYVGGAGVSRGYLNRPELNASRFVPNPYRAEERLYRTGDLCRQQANGELEYIGRIDHQVKIRGYRIELGEIESRLLEHDQISDVVVLVREDHENNSSLCAYLVSTEELELSVIRSYLSGVLPDYMVPSHFVQVPFLPQTGNGKVDRDALPAPVPQDGSAYVAAESDLDIALSKLWSSVLQVAEVGLTSNFFSLGGDSMLALKLVSRINRDLGLKMSIADLFTYQCIGELSPRLVAVSPLSDEKEVVAGLLASYDILRSSFLESHPSVNGDDVSAVYPASDIQKGMLYHSMKERGLYHDQMVHVVRYPDHYLSLLDQAMGLLIEKHSILRTGFYQGEEELLQVVFTEGVADIRYQDLSELSSSAQEAFIRESLEQDKDEPFGLGEPGLFRLLVFRLEEGRSCVCLVCHHAIIDGWSEASLNTELHNTLMSLSADPEFRPAGLRHSYLDFVIDQHLASMDGRLQTYWQEALKDYKRFVFSSVEEVSEYRTHQSSLDGALLSGLNSWNLSSEVSVRSLCFSAFVYALYMLSYENDLTVGLVTNNRPALEDGDQILGCFLNTVPFRTSVPEQGSWLSFVQGINTKLNGQKEYERLSFSKIVSGLHEASGDQNPITDVLFNYVDFHVYDALQGAELNEGGGAVLSDGPVADQGEGVSGETRNNSLFNLNVDRTGGELKLSLCYQSNFVSGSTVEQFMSYYHRVLELILSSPDSPIGMGSVLSVQEQEQLLYGFNATAAVYPADQTILDLFVEQVGRNPEAVALSDEQRSMTYEELDQHSSQLANYLRNHEVTSGNLVPVYMDRSAELIVVLLGVMKAGCAYIPIDPSHPKERIEYILEDISAPLVITANSTAAAFEDSTIRVINIDQIEDKIRKEAAFLACELPTSKALVYIMYTSGTTGKPKGVMIAHQALYNFILSMTSLLEASRNDLFLSLTTFSFDISCLEFYLPLCTGGQLVIASVQALSDPQILIADLEKLRPAYVQATPSRWQMLLDAGLKCTGNTKILSGGEALTDRLKDQLVLIAKQPIWNLYGPTETTIWSSSALLNLQDRVNIGKPIANTRLYILDKDMNLLPPGVNGDLYIGGDGLSQGYYGKPELTREKFINYQFSAEKEELIYKTGDIGKWLSSGNIQLSGRADNQIKIDGYRMEAAEIEYQLLALDQLKEAVVMAKEHNGNKLLVAYLVTSREIEDEEIRTQLLRSLPIYMVPSLFIRLEEMPQTANGKIDRKLLPEPVLMLSGSRAHISPIDQIEEKLLVIWGEILSIDLQLISTDRNFFEMGGNSVKAVHLMIRIQKEFSKKIELREIFTYSSISKLATLIRESLTIKDTGIPVLVKEGPFLASAAQERIFYKYISHKESLAYNISGAYYLEGQPDPAKIEQVLQLLTDRHEGLKTSFYMTVDGLMQRINKAVSVGLQFLNAANIHEGFAKFIKPFDLSEGPLVRFGLLNLKGSGQALLFDVHHIVADGISLNILMQDFKTIFQGNPLDKLKYSYVDYAAWQRSSTSTLSKQREFWRDMLSGDLPWVELAEHNHDVPDELTVARVQLLTVDNELYTAIKNFTVSAKVSDFMFLLSVYYILIYKMSDQTDLIIGSDSIGRTDSDLRNVVGTFVNILPLRINLDDEEQYREFLNRLREVVLGAFENQDFQYDDMVSMINSGNPNPRPLVNIHFAFANYMEGKADFELDGLKFKSAQIEREKTTQYDFKLEVTERDDQFLIEFIYSKAIYDDEMIGLLLNYYQAILKIVLENDQLNIGDIEI</sequence>
<dbReference type="GO" id="GO:0031177">
    <property type="term" value="F:phosphopantetheine binding"/>
    <property type="evidence" value="ECO:0007669"/>
    <property type="project" value="InterPro"/>
</dbReference>
<dbReference type="PROSITE" id="PS50075">
    <property type="entry name" value="CARRIER"/>
    <property type="match status" value="3"/>
</dbReference>
<dbReference type="InterPro" id="IPR006162">
    <property type="entry name" value="Ppantetheine_attach_site"/>
</dbReference>
<dbReference type="InterPro" id="IPR020806">
    <property type="entry name" value="PKS_PP-bd"/>
</dbReference>
<dbReference type="FunFam" id="1.10.1200.10:FF:000005">
    <property type="entry name" value="Nonribosomal peptide synthetase 1"/>
    <property type="match status" value="1"/>
</dbReference>
<dbReference type="NCBIfam" id="NF003417">
    <property type="entry name" value="PRK04813.1"/>
    <property type="match status" value="3"/>
</dbReference>
<dbReference type="KEGG" id="psty:BFS30_17165"/>
<reference evidence="7 8" key="1">
    <citation type="submission" date="2016-08" db="EMBL/GenBank/DDBJ databases">
        <authorList>
            <person name="Seilhamer J.J."/>
        </authorList>
    </citation>
    <scope>NUCLEOTIDE SEQUENCE [LARGE SCALE GENOMIC DNA]</scope>
    <source>
        <strain evidence="7 8">DX4</strain>
    </source>
</reference>
<keyword evidence="4" id="KW-0597">Phosphoprotein</keyword>
<dbReference type="PANTHER" id="PTHR45527">
    <property type="entry name" value="NONRIBOSOMAL PEPTIDE SYNTHETASE"/>
    <property type="match status" value="1"/>
</dbReference>
<comment type="similarity">
    <text evidence="2">Belongs to the ATP-dependent AMP-binding enzyme family.</text>
</comment>
<dbReference type="CDD" id="cd19531">
    <property type="entry name" value="LCL_NRPS-like"/>
    <property type="match status" value="1"/>
</dbReference>
<dbReference type="GO" id="GO:0043041">
    <property type="term" value="P:amino acid activation for nonribosomal peptide biosynthetic process"/>
    <property type="evidence" value="ECO:0007669"/>
    <property type="project" value="TreeGrafter"/>
</dbReference>
<dbReference type="Pfam" id="PF00501">
    <property type="entry name" value="AMP-binding"/>
    <property type="match status" value="3"/>
</dbReference>
<dbReference type="InterPro" id="IPR023213">
    <property type="entry name" value="CAT-like_dom_sf"/>
</dbReference>
<dbReference type="InterPro" id="IPR001242">
    <property type="entry name" value="Condensation_dom"/>
</dbReference>
<dbReference type="Pfam" id="PF13193">
    <property type="entry name" value="AMP-binding_C"/>
    <property type="match status" value="3"/>
</dbReference>
<dbReference type="InterPro" id="IPR045851">
    <property type="entry name" value="AMP-bd_C_sf"/>
</dbReference>
<evidence type="ECO:0000256" key="4">
    <source>
        <dbReference type="ARBA" id="ARBA00022553"/>
    </source>
</evidence>
<protein>
    <recommendedName>
        <fullName evidence="6">Carrier domain-containing protein</fullName>
    </recommendedName>
</protein>
<dbReference type="Proteomes" id="UP000094313">
    <property type="component" value="Chromosome"/>
</dbReference>
<gene>
    <name evidence="7" type="ORF">BFS30_17165</name>
</gene>
<dbReference type="InterPro" id="IPR010060">
    <property type="entry name" value="NRPS_synth"/>
</dbReference>
<dbReference type="Gene3D" id="3.30.300.30">
    <property type="match status" value="3"/>
</dbReference>
<dbReference type="InterPro" id="IPR025110">
    <property type="entry name" value="AMP-bd_C"/>
</dbReference>
<proteinExistence type="inferred from homology"/>
<dbReference type="InterPro" id="IPR009081">
    <property type="entry name" value="PP-bd_ACP"/>
</dbReference>